<keyword evidence="2" id="KW-1185">Reference proteome</keyword>
<reference evidence="1 2" key="1">
    <citation type="submission" date="2017-02" db="EMBL/GenBank/DDBJ databases">
        <authorList>
            <person name="Peterson S.W."/>
        </authorList>
    </citation>
    <scope>NUCLEOTIDE SEQUENCE [LARGE SCALE GENOMIC DNA]</scope>
    <source>
        <strain evidence="1 2">S285</strain>
    </source>
</reference>
<organism evidence="1 2">
    <name type="scientific">Methylocystis bryophila</name>
    <dbReference type="NCBI Taxonomy" id="655015"/>
    <lineage>
        <taxon>Bacteria</taxon>
        <taxon>Pseudomonadati</taxon>
        <taxon>Pseudomonadota</taxon>
        <taxon>Alphaproteobacteria</taxon>
        <taxon>Hyphomicrobiales</taxon>
        <taxon>Methylocystaceae</taxon>
        <taxon>Methylocystis</taxon>
    </lineage>
</organism>
<dbReference type="KEGG" id="mbry:B1812_19975"/>
<dbReference type="RefSeq" id="WP_085773119.1">
    <property type="nucleotide sequence ID" value="NZ_AP027149.1"/>
</dbReference>
<sequence length="84" mass="8492">MRLAQVAVHSPEALGLAGIAAGLLLFLAGYVVGAQPQSSALLDATGNCPASARGAPAARTEFEPLALDGQERKVKTIVIPTPAN</sequence>
<proteinExistence type="predicted"/>
<dbReference type="AlphaFoldDB" id="A0A1W6MZI5"/>
<accession>A0A1W6MZI5</accession>
<name>A0A1W6MZI5_9HYPH</name>
<evidence type="ECO:0000313" key="1">
    <source>
        <dbReference type="EMBL" id="ARN82978.1"/>
    </source>
</evidence>
<dbReference type="EMBL" id="CP019948">
    <property type="protein sequence ID" value="ARN82978.1"/>
    <property type="molecule type" value="Genomic_DNA"/>
</dbReference>
<dbReference type="Proteomes" id="UP000193978">
    <property type="component" value="Chromosome"/>
</dbReference>
<protein>
    <submittedName>
        <fullName evidence="1">Uncharacterized protein</fullName>
    </submittedName>
</protein>
<gene>
    <name evidence="1" type="ORF">B1812_19975</name>
</gene>
<evidence type="ECO:0000313" key="2">
    <source>
        <dbReference type="Proteomes" id="UP000193978"/>
    </source>
</evidence>